<evidence type="ECO:0000313" key="4">
    <source>
        <dbReference type="EMBL" id="CAB3254269.1"/>
    </source>
</evidence>
<evidence type="ECO:0000256" key="2">
    <source>
        <dbReference type="PROSITE-ProRule" id="PRU00320"/>
    </source>
</evidence>
<keyword evidence="2" id="KW-0238">DNA-binding</keyword>
<dbReference type="GO" id="GO:0003677">
    <property type="term" value="F:DNA binding"/>
    <property type="evidence" value="ECO:0007669"/>
    <property type="project" value="UniProtKB-UniRule"/>
</dbReference>
<protein>
    <recommendedName>
        <fullName evidence="3">HTH psq-type domain-containing protein</fullName>
    </recommendedName>
</protein>
<accession>A0A8S1AZF4</accession>
<organism evidence="4 5">
    <name type="scientific">Arctia plantaginis</name>
    <name type="common">Wood tiger moth</name>
    <name type="synonym">Phalaena plantaginis</name>
    <dbReference type="NCBI Taxonomy" id="874455"/>
    <lineage>
        <taxon>Eukaryota</taxon>
        <taxon>Metazoa</taxon>
        <taxon>Ecdysozoa</taxon>
        <taxon>Arthropoda</taxon>
        <taxon>Hexapoda</taxon>
        <taxon>Insecta</taxon>
        <taxon>Pterygota</taxon>
        <taxon>Neoptera</taxon>
        <taxon>Endopterygota</taxon>
        <taxon>Lepidoptera</taxon>
        <taxon>Glossata</taxon>
        <taxon>Ditrysia</taxon>
        <taxon>Noctuoidea</taxon>
        <taxon>Erebidae</taxon>
        <taxon>Arctiinae</taxon>
        <taxon>Arctia</taxon>
    </lineage>
</organism>
<reference evidence="4 5" key="1">
    <citation type="submission" date="2020-04" db="EMBL/GenBank/DDBJ databases">
        <authorList>
            <person name="Wallbank WR R."/>
            <person name="Pardo Diaz C."/>
            <person name="Kozak K."/>
            <person name="Martin S."/>
            <person name="Jiggins C."/>
            <person name="Moest M."/>
            <person name="Warren A I."/>
            <person name="Byers J.R.P. K."/>
            <person name="Montejo-Kovacevich G."/>
            <person name="Yen C E."/>
        </authorList>
    </citation>
    <scope>NUCLEOTIDE SEQUENCE [LARGE SCALE GENOMIC DNA]</scope>
</reference>
<keyword evidence="2" id="KW-0539">Nucleus</keyword>
<dbReference type="PROSITE" id="PS50960">
    <property type="entry name" value="HTH_PSQ"/>
    <property type="match status" value="1"/>
</dbReference>
<dbReference type="Pfam" id="PF05225">
    <property type="entry name" value="HTH_psq"/>
    <property type="match status" value="1"/>
</dbReference>
<proteinExistence type="predicted"/>
<feature type="DNA-binding region" description="H-T-H motif" evidence="2">
    <location>
        <begin position="34"/>
        <end position="54"/>
    </location>
</feature>
<evidence type="ECO:0000313" key="5">
    <source>
        <dbReference type="Proteomes" id="UP000494256"/>
    </source>
</evidence>
<comment type="caution">
    <text evidence="4">The sequence shown here is derived from an EMBL/GenBank/DDBJ whole genome shotgun (WGS) entry which is preliminary data.</text>
</comment>
<evidence type="ECO:0000259" key="3">
    <source>
        <dbReference type="PROSITE" id="PS50960"/>
    </source>
</evidence>
<dbReference type="OrthoDB" id="5837785at2759"/>
<dbReference type="InterPro" id="IPR007889">
    <property type="entry name" value="HTH_Psq"/>
</dbReference>
<feature type="domain" description="HTH psq-type" evidence="3">
    <location>
        <begin position="6"/>
        <end position="58"/>
    </location>
</feature>
<dbReference type="Proteomes" id="UP000494256">
    <property type="component" value="Unassembled WGS sequence"/>
</dbReference>
<dbReference type="SUPFAM" id="SSF46689">
    <property type="entry name" value="Homeodomain-like"/>
    <property type="match status" value="1"/>
</dbReference>
<dbReference type="GO" id="GO:0005634">
    <property type="term" value="C:nucleus"/>
    <property type="evidence" value="ECO:0007669"/>
    <property type="project" value="UniProtKB-SubCell"/>
</dbReference>
<name>A0A8S1AZF4_ARCPL</name>
<comment type="subcellular location">
    <subcellularLocation>
        <location evidence="1 2">Nucleus</location>
    </subcellularLocation>
</comment>
<dbReference type="Gene3D" id="1.10.10.60">
    <property type="entry name" value="Homeodomain-like"/>
    <property type="match status" value="1"/>
</dbReference>
<sequence length="84" mass="9828">MSSWEGSKKKEKKTYTEEDLKKALRDIREKKKSIRQICKEYAIPKTTLLDKIYRVKKPGTESALGVNGFLIFLNKSFVQGFKRK</sequence>
<dbReference type="InterPro" id="IPR009057">
    <property type="entry name" value="Homeodomain-like_sf"/>
</dbReference>
<dbReference type="EMBL" id="CADEBD010000420">
    <property type="protein sequence ID" value="CAB3254269.1"/>
    <property type="molecule type" value="Genomic_DNA"/>
</dbReference>
<dbReference type="AlphaFoldDB" id="A0A8S1AZF4"/>
<evidence type="ECO:0000256" key="1">
    <source>
        <dbReference type="ARBA" id="ARBA00004123"/>
    </source>
</evidence>
<gene>
    <name evidence="4" type="ORF">APLA_LOCUS14642</name>
</gene>